<accession>A0AAW8PZL3</accession>
<evidence type="ECO:0000313" key="1">
    <source>
        <dbReference type="EMBL" id="MDS1820870.1"/>
    </source>
</evidence>
<organism evidence="1 2">
    <name type="scientific">Vibrio parahaemolyticus</name>
    <dbReference type="NCBI Taxonomy" id="670"/>
    <lineage>
        <taxon>Bacteria</taxon>
        <taxon>Pseudomonadati</taxon>
        <taxon>Pseudomonadota</taxon>
        <taxon>Gammaproteobacteria</taxon>
        <taxon>Vibrionales</taxon>
        <taxon>Vibrionaceae</taxon>
        <taxon>Vibrio</taxon>
    </lineage>
</organism>
<comment type="caution">
    <text evidence="1">The sequence shown here is derived from an EMBL/GenBank/DDBJ whole genome shotgun (WGS) entry which is preliminary data.</text>
</comment>
<dbReference type="RefSeq" id="WP_311019651.1">
    <property type="nucleotide sequence ID" value="NZ_JAUHGG010000003.1"/>
</dbReference>
<dbReference type="AlphaFoldDB" id="A0AAW8PZL3"/>
<evidence type="ECO:0000313" key="2">
    <source>
        <dbReference type="Proteomes" id="UP001253193"/>
    </source>
</evidence>
<reference evidence="1" key="1">
    <citation type="submission" date="2023-06" db="EMBL/GenBank/DDBJ databases">
        <title>Genomic Diversity of Vibrio spp. and Metagenomic Analysis of Pathogens in Florida Gulf Coastal Waters Following Hurricane Ian.</title>
        <authorList>
            <person name="Brumfield K.D."/>
        </authorList>
    </citation>
    <scope>NUCLEOTIDE SEQUENCE</scope>
    <source>
        <strain evidence="1">WBS2B-138</strain>
    </source>
</reference>
<sequence length="132" mass="14871">MKYHDVVSIADEQKDFLKIADECSNLKQSDYTKIKAISDIVCAVDESSKGKVMTFMATSSFTSMSSMLKSAIREDERATRKFFDSITESDLDSPVGRVLLGKLKLFYTLKIISSTFDDQNLLNLKKAFTNDD</sequence>
<dbReference type="Proteomes" id="UP001253193">
    <property type="component" value="Unassembled WGS sequence"/>
</dbReference>
<name>A0AAW8PZL3_VIBPH</name>
<proteinExistence type="predicted"/>
<protein>
    <submittedName>
        <fullName evidence="1">Uncharacterized protein</fullName>
    </submittedName>
</protein>
<gene>
    <name evidence="1" type="ORF">QX249_09400</name>
</gene>
<dbReference type="EMBL" id="JAUHGG010000003">
    <property type="protein sequence ID" value="MDS1820870.1"/>
    <property type="molecule type" value="Genomic_DNA"/>
</dbReference>